<sequence>MTRRKQQKPEKVIDVMEEMFVEDSELINHPSSLSELENVKNDLNSLDSLKFSSTILTIPKTQPPLDTFQSAYETLLRGIKEREINKKIGNETNSLNKNKRKIRFIEDKFWALTNGANVNKEQEKKNGEFVVPTLSNIPSKVVNGIDKIDGDKAKVSDNGNKYNDNVFEVLDLRVTKDKNIETPPANKIAKMENKGVLDNGSFIGNTNNIVNGNLLGKLSSLVTNVGDTPNLSYFINPQNGVGKIEDPTAIFTCLQCSEKFQTMQQLVKHMEKTLHYNQVYNPFRTMLEAGAFGMFPHFFGPQF</sequence>
<dbReference type="WBParaSite" id="SVE_0152000.1">
    <property type="protein sequence ID" value="SVE_0152000.1"/>
    <property type="gene ID" value="SVE_0152000"/>
</dbReference>
<feature type="domain" description="C2H2-type" evidence="2">
    <location>
        <begin position="251"/>
        <end position="280"/>
    </location>
</feature>
<reference evidence="3" key="1">
    <citation type="submission" date="2014-07" db="EMBL/GenBank/DDBJ databases">
        <authorList>
            <person name="Martin A.A"/>
            <person name="De Silva N."/>
        </authorList>
    </citation>
    <scope>NUCLEOTIDE SEQUENCE</scope>
</reference>
<evidence type="ECO:0000313" key="4">
    <source>
        <dbReference type="WBParaSite" id="SVE_0152000.1"/>
    </source>
</evidence>
<keyword evidence="1" id="KW-0479">Metal-binding</keyword>
<keyword evidence="3" id="KW-1185">Reference proteome</keyword>
<dbReference type="AlphaFoldDB" id="A0A0K0EYB2"/>
<evidence type="ECO:0000259" key="2">
    <source>
        <dbReference type="PROSITE" id="PS50157"/>
    </source>
</evidence>
<accession>A0A0K0EYB2</accession>
<dbReference type="PROSITE" id="PS00028">
    <property type="entry name" value="ZINC_FINGER_C2H2_1"/>
    <property type="match status" value="1"/>
</dbReference>
<dbReference type="InterPro" id="IPR013087">
    <property type="entry name" value="Znf_C2H2_type"/>
</dbReference>
<proteinExistence type="predicted"/>
<keyword evidence="1" id="KW-0862">Zinc</keyword>
<keyword evidence="1" id="KW-0863">Zinc-finger</keyword>
<organism evidence="3 4">
    <name type="scientific">Strongyloides venezuelensis</name>
    <name type="common">Threadworm</name>
    <dbReference type="NCBI Taxonomy" id="75913"/>
    <lineage>
        <taxon>Eukaryota</taxon>
        <taxon>Metazoa</taxon>
        <taxon>Ecdysozoa</taxon>
        <taxon>Nematoda</taxon>
        <taxon>Chromadorea</taxon>
        <taxon>Rhabditida</taxon>
        <taxon>Tylenchina</taxon>
        <taxon>Panagrolaimomorpha</taxon>
        <taxon>Strongyloidoidea</taxon>
        <taxon>Strongyloididae</taxon>
        <taxon>Strongyloides</taxon>
    </lineage>
</organism>
<dbReference type="Proteomes" id="UP000035680">
    <property type="component" value="Unassembled WGS sequence"/>
</dbReference>
<name>A0A0K0EYB2_STRVS</name>
<dbReference type="PROSITE" id="PS50157">
    <property type="entry name" value="ZINC_FINGER_C2H2_2"/>
    <property type="match status" value="1"/>
</dbReference>
<protein>
    <submittedName>
        <fullName evidence="4">C2H2-type domain-containing protein</fullName>
    </submittedName>
</protein>
<evidence type="ECO:0000313" key="3">
    <source>
        <dbReference type="Proteomes" id="UP000035680"/>
    </source>
</evidence>
<evidence type="ECO:0000256" key="1">
    <source>
        <dbReference type="PROSITE-ProRule" id="PRU00042"/>
    </source>
</evidence>
<reference evidence="4" key="2">
    <citation type="submission" date="2015-08" db="UniProtKB">
        <authorList>
            <consortium name="WormBaseParasite"/>
        </authorList>
    </citation>
    <scope>IDENTIFICATION</scope>
</reference>
<dbReference type="GO" id="GO:0008270">
    <property type="term" value="F:zinc ion binding"/>
    <property type="evidence" value="ECO:0007669"/>
    <property type="project" value="UniProtKB-KW"/>
</dbReference>